<accession>A0A7X3SR39</accession>
<keyword evidence="3" id="KW-1185">Reference proteome</keyword>
<gene>
    <name evidence="2" type="ORF">GR328_22435</name>
</gene>
<protein>
    <recommendedName>
        <fullName evidence="4">DUF2892 domain-containing protein</fullName>
    </recommendedName>
</protein>
<name>A0A7X3SR39_9HYPH</name>
<evidence type="ECO:0008006" key="4">
    <source>
        <dbReference type="Google" id="ProtNLM"/>
    </source>
</evidence>
<dbReference type="OrthoDB" id="9799383at2"/>
<evidence type="ECO:0000313" key="3">
    <source>
        <dbReference type="Proteomes" id="UP000436483"/>
    </source>
</evidence>
<dbReference type="AlphaFoldDB" id="A0A7X3SR39"/>
<evidence type="ECO:0000313" key="2">
    <source>
        <dbReference type="EMBL" id="MXQ14162.1"/>
    </source>
</evidence>
<dbReference type="Gene3D" id="6.10.140.1340">
    <property type="match status" value="1"/>
</dbReference>
<reference evidence="2 3" key="1">
    <citation type="submission" date="2019-12" db="EMBL/GenBank/DDBJ databases">
        <authorList>
            <person name="Yuan C.-G."/>
        </authorList>
    </citation>
    <scope>NUCLEOTIDE SEQUENCE [LARGE SCALE GENOMIC DNA]</scope>
    <source>
        <strain evidence="2 3">KCTC 23863</strain>
    </source>
</reference>
<evidence type="ECO:0000256" key="1">
    <source>
        <dbReference type="SAM" id="MobiDB-lite"/>
    </source>
</evidence>
<dbReference type="EMBL" id="WURB01000027">
    <property type="protein sequence ID" value="MXQ14162.1"/>
    <property type="molecule type" value="Genomic_DNA"/>
</dbReference>
<proteinExistence type="predicted"/>
<organism evidence="2 3">
    <name type="scientific">Microvirga makkahensis</name>
    <dbReference type="NCBI Taxonomy" id="1128670"/>
    <lineage>
        <taxon>Bacteria</taxon>
        <taxon>Pseudomonadati</taxon>
        <taxon>Pseudomonadota</taxon>
        <taxon>Alphaproteobacteria</taxon>
        <taxon>Hyphomicrobiales</taxon>
        <taxon>Methylobacteriaceae</taxon>
        <taxon>Microvirga</taxon>
    </lineage>
</organism>
<dbReference type="RefSeq" id="WP_160887802.1">
    <property type="nucleotide sequence ID" value="NZ_WURB01000027.1"/>
</dbReference>
<sequence>MVASTVERVRRHTSAAANRAVMHEIAASVRWHAAHPEGIDRRLQELDREWDVERTLEANASTLAFTGVVLGATVDKRWLALPAMVTAFLFQHAVHGWCPPLPILRRLGFRTAREIDTERYALKALRGDFGPIGPGPHDQDSRASHALQAARL</sequence>
<reference evidence="2 3" key="2">
    <citation type="submission" date="2020-01" db="EMBL/GenBank/DDBJ databases">
        <title>Microvirga sp. nov., an arsenate reduction bacterium isolated from Tibet hotspring sediments.</title>
        <authorList>
            <person name="Xian W.-D."/>
            <person name="Li W.-J."/>
        </authorList>
    </citation>
    <scope>NUCLEOTIDE SEQUENCE [LARGE SCALE GENOMIC DNA]</scope>
    <source>
        <strain evidence="2 3">KCTC 23863</strain>
    </source>
</reference>
<dbReference type="Proteomes" id="UP000436483">
    <property type="component" value="Unassembled WGS sequence"/>
</dbReference>
<comment type="caution">
    <text evidence="2">The sequence shown here is derived from an EMBL/GenBank/DDBJ whole genome shotgun (WGS) entry which is preliminary data.</text>
</comment>
<feature type="region of interest" description="Disordered" evidence="1">
    <location>
        <begin position="131"/>
        <end position="152"/>
    </location>
</feature>